<evidence type="ECO:0000313" key="3">
    <source>
        <dbReference type="EMBL" id="SJZ50578.1"/>
    </source>
</evidence>
<dbReference type="Proteomes" id="UP000190389">
    <property type="component" value="Unassembled WGS sequence"/>
</dbReference>
<dbReference type="RefSeq" id="WP_078747089.1">
    <property type="nucleotide sequence ID" value="NZ_CP137850.1"/>
</dbReference>
<dbReference type="OrthoDB" id="395154at2"/>
<keyword evidence="4" id="KW-1185">Reference proteome</keyword>
<gene>
    <name evidence="3" type="ORF">SAMN02745154_00355</name>
</gene>
<evidence type="ECO:0008006" key="5">
    <source>
        <dbReference type="Google" id="ProtNLM"/>
    </source>
</evidence>
<feature type="signal peptide" evidence="2">
    <location>
        <begin position="1"/>
        <end position="17"/>
    </location>
</feature>
<protein>
    <recommendedName>
        <fullName evidence="5">Lipoprotein</fullName>
    </recommendedName>
</protein>
<accession>A0A1T4L7H7</accession>
<proteinExistence type="predicted"/>
<evidence type="ECO:0000256" key="1">
    <source>
        <dbReference type="SAM" id="Coils"/>
    </source>
</evidence>
<feature type="chain" id="PRO_5012526934" description="Lipoprotein" evidence="2">
    <location>
        <begin position="18"/>
        <end position="1289"/>
    </location>
</feature>
<dbReference type="STRING" id="171291.SAMN02745154_00355"/>
<evidence type="ECO:0000313" key="4">
    <source>
        <dbReference type="Proteomes" id="UP000190389"/>
    </source>
</evidence>
<dbReference type="PROSITE" id="PS51257">
    <property type="entry name" value="PROKAR_LIPOPROTEIN"/>
    <property type="match status" value="1"/>
</dbReference>
<organism evidence="3 4">
    <name type="scientific">Mycoplasmopsis verecunda</name>
    <dbReference type="NCBI Taxonomy" id="171291"/>
    <lineage>
        <taxon>Bacteria</taxon>
        <taxon>Bacillati</taxon>
        <taxon>Mycoplasmatota</taxon>
        <taxon>Mycoplasmoidales</taxon>
        <taxon>Metamycoplasmataceae</taxon>
        <taxon>Mycoplasmopsis</taxon>
    </lineage>
</organism>
<reference evidence="4" key="1">
    <citation type="submission" date="2017-02" db="EMBL/GenBank/DDBJ databases">
        <authorList>
            <person name="Varghese N."/>
            <person name="Submissions S."/>
        </authorList>
    </citation>
    <scope>NUCLEOTIDE SEQUENCE [LARGE SCALE GENOMIC DNA]</scope>
    <source>
        <strain evidence="4">ATCC 27862</strain>
    </source>
</reference>
<name>A0A1T4L7H7_9BACT</name>
<keyword evidence="2" id="KW-0732">Signal</keyword>
<keyword evidence="1" id="KW-0175">Coiled coil</keyword>
<sequence length="1289" mass="145558">MKRKLLLGIISPIVVMAPIAVSISCGDQKRTKETTINNENTLTQYQNKAKELNLQSSALWNEYVTLQNQKNTKLSELSPLVDTLRKEQSTLLQEQDKLNTLKGELQYFEMAQGVSDFDTLSDLVNKLPNSGVNAKTRQYLESLESASYEVAQGSDKTNSISYDNATASLKKAQAALQKAQEDVKNNDLAIKNLQEELNTLKEQTKDIEDADELKTLGEKIQKLNADITNRSTKVKEELEANLQKAQVNIISSTNVLQQVKDAILKVSLVGNTNGYQEKSQQLNSDINAQNTVVNNIQNKVTQDDNAYKSKKEEVLNYISQNIEPSLNQKFTQYTSIFDQLKEVREDIYLYDINALDTYQEPTYDTDKYLTQQQLNAIINPDYTFSNSPVGDRIAKARVFQIGYNSPYSISSSPYDFSSSYGGRSASSTVDSTTLSLISIETLGRTVVKSTDNYSIDEKGYHQKVTQSIVSPAIQRYKLELADAIYVYSNPKTVDGKTTYDVEIFDADDAGLVPKPDKEDNTYSLSVVSRTSSNPKSINSLHFQDALSHASKIGFRIRKGQVWVDANGNRTKYPIQAEDFYVSVVRTYMNDAKYRYANGGSEYIDEEARDLLSIPGNKYDSHGTFPNEYLYSLFNINFQAFLNKDTAVEKEINANGNVDEFFMVHKNIQQDPAEFIKFLDTVAINYDFVPAPSAYLQEATLTNTEDIYAQDISVRNDEAKYNQIKEAILSASGLVRETGVYWYGINPKTTLFAGKYYGTPFDSDTFTFSQHLNKYYFDDTYTGSNQTMLKFTTSYQQSEISDDTYKVNSYNQYLAGGLATYAYFNLTKSNARLVNTNPQAYGLLYKQILSKDALTQKLTWRLLPKNSSQVHYNDAFAYTMWNISAQQASSGVGKNLLEYTTTGLGGEFRTLLSAAINWQFLASYTRPGVEVNPWINPFAPDANITDNDADDSAPNTLRLNMDLINSTYAIDSSTGKRIVFDGFDTPYLTTGDSTTTDVAVQDAAKSVVYKQIQTRIKNLLDQVYAAHPELNGQKVQFDIMSTYTNTTAEIKQAYINYVNTVNSLDPRLSFKYKEFEPQKRNEWFNYWINDSTGFVRMSWGYDYNGIASGITGMSQYQIFIALFANILTNQSYAAKMQVLYPQLYKASQIFAEYIKKDGNKISVSLEDIAKNMPTSDVLNMENWLGTSKYENGQFIPLADEEIASGQYITFNDFNAKFWLAYSQRDDVDKLDLVNLAQEIRNIAGYAPDMFSISASKSPFSKTLSNPNYIMPNTYNGYEDNTNYRVVKQAK</sequence>
<evidence type="ECO:0000256" key="2">
    <source>
        <dbReference type="SAM" id="SignalP"/>
    </source>
</evidence>
<dbReference type="NCBIfam" id="NF045850">
    <property type="entry name" value="ABC_Mplas_LP"/>
    <property type="match status" value="1"/>
</dbReference>
<dbReference type="EMBL" id="FUXF01000009">
    <property type="protein sequence ID" value="SJZ50578.1"/>
    <property type="molecule type" value="Genomic_DNA"/>
</dbReference>
<feature type="coiled-coil region" evidence="1">
    <location>
        <begin position="162"/>
        <end position="255"/>
    </location>
</feature>